<dbReference type="PROSITE" id="PS50113">
    <property type="entry name" value="PAC"/>
    <property type="match status" value="1"/>
</dbReference>
<evidence type="ECO:0000313" key="9">
    <source>
        <dbReference type="EMBL" id="BAX81865.1"/>
    </source>
</evidence>
<evidence type="ECO:0000313" key="10">
    <source>
        <dbReference type="Proteomes" id="UP000218267"/>
    </source>
</evidence>
<dbReference type="InterPro" id="IPR000014">
    <property type="entry name" value="PAS"/>
</dbReference>
<dbReference type="InterPro" id="IPR050736">
    <property type="entry name" value="Sensor_HK_Regulatory"/>
</dbReference>
<accession>A0A1Y1CNC6</accession>
<sequence>MENQDFENTDNRKLKVLSKLNLASIFENTTDSVWAINSAYEILYANSVFVSAFHEGFGIYLKTGINLLLSLPKPFREVWKLRYDRALSNESFSFIDNINTENTSLYIEVFMNPIVVDEEIIGALFFGKDITKRKQTEKALIDSQLLLKSSLESQSNTILFSIDKDYHYLYFNSAHAKVMKHAYGKEIEVGMNILDCISSDEDRAIAKDNYDRALRGETHSNVRMYGTENLAYYESFFNPIKNDRNKIIGATGLARDISERKRSELALIESERKLKELNATKDKFFSIIAHDLRSPFNNIIGFSELLIEKVNDTSFTESEKYLNVINSSANNTLTLLDNLLNWAKSQTGKISFKPEKIVFSNIILEVLKLEKTIANAKNISLNYFTADEIEVYADEDMLKIILRNLISNAIKFTKPGGEIRVFAILTKDWVEITISDNGVGMNEEKRKELFKISSNSSTIGTAKEKGSGLGLILCKEFVKKHGGNIWTESELGKGSDFKFTLPFNKSE</sequence>
<dbReference type="Pfam" id="PF00512">
    <property type="entry name" value="HisKA"/>
    <property type="match status" value="1"/>
</dbReference>
<dbReference type="CDD" id="cd00082">
    <property type="entry name" value="HisKA"/>
    <property type="match status" value="1"/>
</dbReference>
<dbReference type="InterPro" id="IPR035965">
    <property type="entry name" value="PAS-like_dom_sf"/>
</dbReference>
<dbReference type="InterPro" id="IPR036890">
    <property type="entry name" value="HATPase_C_sf"/>
</dbReference>
<dbReference type="PANTHER" id="PTHR43711">
    <property type="entry name" value="TWO-COMPONENT HISTIDINE KINASE"/>
    <property type="match status" value="1"/>
</dbReference>
<dbReference type="PANTHER" id="PTHR43711:SF31">
    <property type="entry name" value="HISTIDINE KINASE"/>
    <property type="match status" value="1"/>
</dbReference>
<dbReference type="SUPFAM" id="SSF55874">
    <property type="entry name" value="ATPase domain of HSP90 chaperone/DNA topoisomerase II/histidine kinase"/>
    <property type="match status" value="1"/>
</dbReference>
<dbReference type="SUPFAM" id="SSF55785">
    <property type="entry name" value="PYP-like sensor domain (PAS domain)"/>
    <property type="match status" value="2"/>
</dbReference>
<dbReference type="Proteomes" id="UP000218267">
    <property type="component" value="Chromosome"/>
</dbReference>
<evidence type="ECO:0000256" key="5">
    <source>
        <dbReference type="ARBA" id="ARBA00022777"/>
    </source>
</evidence>
<dbReference type="CDD" id="cd00075">
    <property type="entry name" value="HATPase"/>
    <property type="match status" value="1"/>
</dbReference>
<keyword evidence="3" id="KW-0597">Phosphoprotein</keyword>
<evidence type="ECO:0000256" key="4">
    <source>
        <dbReference type="ARBA" id="ARBA00022679"/>
    </source>
</evidence>
<dbReference type="InterPro" id="IPR003594">
    <property type="entry name" value="HATPase_dom"/>
</dbReference>
<dbReference type="InterPro" id="IPR003661">
    <property type="entry name" value="HisK_dim/P_dom"/>
</dbReference>
<feature type="domain" description="PAC" evidence="8">
    <location>
        <begin position="218"/>
        <end position="269"/>
    </location>
</feature>
<dbReference type="InterPro" id="IPR036097">
    <property type="entry name" value="HisK_dim/P_sf"/>
</dbReference>
<dbReference type="Gene3D" id="3.30.565.10">
    <property type="entry name" value="Histidine kinase-like ATPase, C-terminal domain"/>
    <property type="match status" value="1"/>
</dbReference>
<dbReference type="InterPro" id="IPR005467">
    <property type="entry name" value="His_kinase_dom"/>
</dbReference>
<dbReference type="InterPro" id="IPR013656">
    <property type="entry name" value="PAS_4"/>
</dbReference>
<dbReference type="InterPro" id="IPR000700">
    <property type="entry name" value="PAS-assoc_C"/>
</dbReference>
<dbReference type="GO" id="GO:0000155">
    <property type="term" value="F:phosphorelay sensor kinase activity"/>
    <property type="evidence" value="ECO:0007669"/>
    <property type="project" value="InterPro"/>
</dbReference>
<dbReference type="Pfam" id="PF02518">
    <property type="entry name" value="HATPase_c"/>
    <property type="match status" value="1"/>
</dbReference>
<dbReference type="NCBIfam" id="TIGR00229">
    <property type="entry name" value="sensory_box"/>
    <property type="match status" value="2"/>
</dbReference>
<keyword evidence="4" id="KW-0808">Transferase</keyword>
<dbReference type="Pfam" id="PF08448">
    <property type="entry name" value="PAS_4"/>
    <property type="match status" value="1"/>
</dbReference>
<keyword evidence="6" id="KW-0902">Two-component regulatory system</keyword>
<reference evidence="9 10" key="1">
    <citation type="journal article" date="2018" name="Mar. Genomics">
        <title>Complete genome sequence of Marinifilaceae bacterium strain SPP2, isolated from the Antarctic marine sediment.</title>
        <authorList>
            <person name="Watanabe M."/>
            <person name="Kojima H."/>
            <person name="Fukui M."/>
        </authorList>
    </citation>
    <scope>NUCLEOTIDE SEQUENCE [LARGE SCALE GENOMIC DNA]</scope>
    <source>
        <strain evidence="9 10">SPP2</strain>
    </source>
</reference>
<dbReference type="Gene3D" id="1.10.287.130">
    <property type="match status" value="1"/>
</dbReference>
<evidence type="ECO:0000256" key="1">
    <source>
        <dbReference type="ARBA" id="ARBA00000085"/>
    </source>
</evidence>
<evidence type="ECO:0000256" key="3">
    <source>
        <dbReference type="ARBA" id="ARBA00022553"/>
    </source>
</evidence>
<reference evidence="10" key="2">
    <citation type="journal article" date="2020" name="Antonie Van Leeuwenhoek">
        <title>Labilibaculum antarcticum sp. nov., a novel facultative anaerobic, psychrotorelant bacterium isolated from marine sediment of Antarctica.</title>
        <authorList>
            <person name="Watanabe M."/>
            <person name="Kojima H."/>
            <person name="Fukui M."/>
        </authorList>
    </citation>
    <scope>NUCLEOTIDE SEQUENCE [LARGE SCALE GENOMIC DNA]</scope>
    <source>
        <strain evidence="10">SPP2</strain>
    </source>
</reference>
<dbReference type="SMART" id="SM00388">
    <property type="entry name" value="HisKA"/>
    <property type="match status" value="1"/>
</dbReference>
<keyword evidence="10" id="KW-1185">Reference proteome</keyword>
<proteinExistence type="predicted"/>
<dbReference type="SUPFAM" id="SSF47384">
    <property type="entry name" value="Homodimeric domain of signal transducing histidine kinase"/>
    <property type="match status" value="1"/>
</dbReference>
<dbReference type="InterPro" id="IPR004358">
    <property type="entry name" value="Sig_transdc_His_kin-like_C"/>
</dbReference>
<evidence type="ECO:0000256" key="6">
    <source>
        <dbReference type="ARBA" id="ARBA00023012"/>
    </source>
</evidence>
<evidence type="ECO:0000259" key="7">
    <source>
        <dbReference type="PROSITE" id="PS50109"/>
    </source>
</evidence>
<dbReference type="EC" id="2.7.13.3" evidence="2"/>
<dbReference type="FunFam" id="3.30.565.10:FF:000006">
    <property type="entry name" value="Sensor histidine kinase WalK"/>
    <property type="match status" value="1"/>
</dbReference>
<dbReference type="EMBL" id="AP018042">
    <property type="protein sequence ID" value="BAX81865.1"/>
    <property type="molecule type" value="Genomic_DNA"/>
</dbReference>
<dbReference type="PROSITE" id="PS50109">
    <property type="entry name" value="HIS_KIN"/>
    <property type="match status" value="1"/>
</dbReference>
<feature type="domain" description="Histidine kinase" evidence="7">
    <location>
        <begin position="287"/>
        <end position="505"/>
    </location>
</feature>
<evidence type="ECO:0000256" key="2">
    <source>
        <dbReference type="ARBA" id="ARBA00012438"/>
    </source>
</evidence>
<organism evidence="9 10">
    <name type="scientific">Labilibaculum antarcticum</name>
    <dbReference type="NCBI Taxonomy" id="1717717"/>
    <lineage>
        <taxon>Bacteria</taxon>
        <taxon>Pseudomonadati</taxon>
        <taxon>Bacteroidota</taxon>
        <taxon>Bacteroidia</taxon>
        <taxon>Marinilabiliales</taxon>
        <taxon>Marinifilaceae</taxon>
        <taxon>Labilibaculum</taxon>
    </lineage>
</organism>
<dbReference type="PRINTS" id="PR00344">
    <property type="entry name" value="BCTRLSENSOR"/>
</dbReference>
<protein>
    <recommendedName>
        <fullName evidence="2">histidine kinase</fullName>
        <ecNumber evidence="2">2.7.13.3</ecNumber>
    </recommendedName>
</protein>
<evidence type="ECO:0000259" key="8">
    <source>
        <dbReference type="PROSITE" id="PS50113"/>
    </source>
</evidence>
<dbReference type="RefSeq" id="WP_096431657.1">
    <property type="nucleotide sequence ID" value="NZ_AP018042.1"/>
</dbReference>
<gene>
    <name evidence="9" type="ORF">ALGA_3567</name>
</gene>
<dbReference type="KEGG" id="mbas:ALGA_3567"/>
<keyword evidence="5" id="KW-0418">Kinase</keyword>
<dbReference type="OrthoDB" id="9781208at2"/>
<comment type="catalytic activity">
    <reaction evidence="1">
        <text>ATP + protein L-histidine = ADP + protein N-phospho-L-histidine.</text>
        <dbReference type="EC" id="2.7.13.3"/>
    </reaction>
</comment>
<name>A0A1Y1CNC6_9BACT</name>
<dbReference type="AlphaFoldDB" id="A0A1Y1CNC6"/>
<dbReference type="SMART" id="SM00387">
    <property type="entry name" value="HATPase_c"/>
    <property type="match status" value="1"/>
</dbReference>
<dbReference type="Gene3D" id="3.30.450.20">
    <property type="entry name" value="PAS domain"/>
    <property type="match status" value="2"/>
</dbReference>